<dbReference type="GO" id="GO:1903805">
    <property type="term" value="P:L-valine import across plasma membrane"/>
    <property type="evidence" value="ECO:0007669"/>
    <property type="project" value="TreeGrafter"/>
</dbReference>
<dbReference type="PANTHER" id="PTHR45772:SF7">
    <property type="entry name" value="AMINO ACID ABC TRANSPORTER ATP-BINDING PROTEIN"/>
    <property type="match status" value="1"/>
</dbReference>
<evidence type="ECO:0000259" key="4">
    <source>
        <dbReference type="PROSITE" id="PS50893"/>
    </source>
</evidence>
<dbReference type="Gene3D" id="3.40.50.300">
    <property type="entry name" value="P-loop containing nucleotide triphosphate hydrolases"/>
    <property type="match status" value="1"/>
</dbReference>
<name>A0AAP4EYU7_9FIRM</name>
<evidence type="ECO:0000256" key="2">
    <source>
        <dbReference type="ARBA" id="ARBA00022741"/>
    </source>
</evidence>
<keyword evidence="2" id="KW-0547">Nucleotide-binding</keyword>
<dbReference type="GO" id="GO:0015188">
    <property type="term" value="F:L-isoleucine transmembrane transporter activity"/>
    <property type="evidence" value="ECO:0007669"/>
    <property type="project" value="TreeGrafter"/>
</dbReference>
<protein>
    <submittedName>
        <fullName evidence="5">ABC transporter ATP-binding protein</fullName>
    </submittedName>
</protein>
<keyword evidence="6" id="KW-1185">Reference proteome</keyword>
<dbReference type="GO" id="GO:0042941">
    <property type="term" value="P:D-alanine transmembrane transport"/>
    <property type="evidence" value="ECO:0007669"/>
    <property type="project" value="TreeGrafter"/>
</dbReference>
<comment type="caution">
    <text evidence="5">The sequence shown here is derived from an EMBL/GenBank/DDBJ whole genome shotgun (WGS) entry which is preliminary data.</text>
</comment>
<keyword evidence="1" id="KW-0813">Transport</keyword>
<dbReference type="Proteomes" id="UP001300383">
    <property type="component" value="Unassembled WGS sequence"/>
</dbReference>
<dbReference type="AlphaFoldDB" id="A0AAP4EYU7"/>
<dbReference type="InterPro" id="IPR003593">
    <property type="entry name" value="AAA+_ATPase"/>
</dbReference>
<dbReference type="Pfam" id="PF00005">
    <property type="entry name" value="ABC_tran"/>
    <property type="match status" value="1"/>
</dbReference>
<dbReference type="GO" id="GO:0005886">
    <property type="term" value="C:plasma membrane"/>
    <property type="evidence" value="ECO:0007669"/>
    <property type="project" value="TreeGrafter"/>
</dbReference>
<proteinExistence type="predicted"/>
<dbReference type="RefSeq" id="WP_283230695.1">
    <property type="nucleotide sequence ID" value="NZ_JASGBQ010000009.1"/>
</dbReference>
<organism evidence="5 6">
    <name type="scientific">Fusibacillus kribbianus</name>
    <dbReference type="NCBI Taxonomy" id="3044208"/>
    <lineage>
        <taxon>Bacteria</taxon>
        <taxon>Bacillati</taxon>
        <taxon>Bacillota</taxon>
        <taxon>Clostridia</taxon>
        <taxon>Lachnospirales</taxon>
        <taxon>Lachnospiraceae</taxon>
        <taxon>Fusibacillus</taxon>
    </lineage>
</organism>
<dbReference type="GO" id="GO:0015192">
    <property type="term" value="F:L-phenylalanine transmembrane transporter activity"/>
    <property type="evidence" value="ECO:0007669"/>
    <property type="project" value="TreeGrafter"/>
</dbReference>
<dbReference type="PANTHER" id="PTHR45772">
    <property type="entry name" value="CONSERVED COMPONENT OF ABC TRANSPORTER FOR NATURAL AMINO ACIDS-RELATED"/>
    <property type="match status" value="1"/>
</dbReference>
<dbReference type="GO" id="GO:0005524">
    <property type="term" value="F:ATP binding"/>
    <property type="evidence" value="ECO:0007669"/>
    <property type="project" value="UniProtKB-KW"/>
</dbReference>
<gene>
    <name evidence="5" type="ORF">QJ036_07100</name>
</gene>
<dbReference type="InterPro" id="IPR027417">
    <property type="entry name" value="P-loop_NTPase"/>
</dbReference>
<reference evidence="5 6" key="1">
    <citation type="submission" date="2023-05" db="EMBL/GenBank/DDBJ databases">
        <title>[ruminococcus] sp. nov., isolated from a pig farm feces dump.</title>
        <authorList>
            <person name="Chang Y.-H."/>
        </authorList>
    </citation>
    <scope>NUCLEOTIDE SEQUENCE [LARGE SCALE GENOMIC DNA]</scope>
    <source>
        <strain evidence="5 6">YH-rum2234</strain>
    </source>
</reference>
<dbReference type="GO" id="GO:1903806">
    <property type="term" value="P:L-isoleucine import across plasma membrane"/>
    <property type="evidence" value="ECO:0007669"/>
    <property type="project" value="TreeGrafter"/>
</dbReference>
<evidence type="ECO:0000313" key="5">
    <source>
        <dbReference type="EMBL" id="MDI9242246.1"/>
    </source>
</evidence>
<feature type="domain" description="ABC transporter" evidence="4">
    <location>
        <begin position="6"/>
        <end position="253"/>
    </location>
</feature>
<dbReference type="GO" id="GO:0016887">
    <property type="term" value="F:ATP hydrolysis activity"/>
    <property type="evidence" value="ECO:0007669"/>
    <property type="project" value="InterPro"/>
</dbReference>
<evidence type="ECO:0000313" key="6">
    <source>
        <dbReference type="Proteomes" id="UP001300383"/>
    </source>
</evidence>
<evidence type="ECO:0000256" key="3">
    <source>
        <dbReference type="ARBA" id="ARBA00022840"/>
    </source>
</evidence>
<dbReference type="SUPFAM" id="SSF52540">
    <property type="entry name" value="P-loop containing nucleoside triphosphate hydrolases"/>
    <property type="match status" value="1"/>
</dbReference>
<dbReference type="GO" id="GO:0005304">
    <property type="term" value="F:L-valine transmembrane transporter activity"/>
    <property type="evidence" value="ECO:0007669"/>
    <property type="project" value="TreeGrafter"/>
</dbReference>
<dbReference type="FunFam" id="3.40.50.300:FF:000421">
    <property type="entry name" value="Branched-chain amino acid ABC transporter ATP-binding protein"/>
    <property type="match status" value="1"/>
</dbReference>
<sequence>MSTPVLRTEKVTQRFGGLVAVNAVDMHVDQGEIVGLIGPNGAGKTTLFNCITGQYTPTEGKIYFHDKDITGMTPYQITELGMCRTFQNIKLFPHMTIMENAMVGAHTRIKENLWDVIFHTKAYKKGEKQAEERARKALELTGLSDNPYYYGTDLPYGKQRRLEIARAIASDPEVLMFDEPAAGMNEGETADLTEFIREIRGLGYTILLIEHDMRLVMNLCDRIYVLDHGTLIASGKPEEIKQNPLVIEAYLGKKA</sequence>
<dbReference type="SMART" id="SM00382">
    <property type="entry name" value="AAA"/>
    <property type="match status" value="1"/>
</dbReference>
<dbReference type="Pfam" id="PF12399">
    <property type="entry name" value="BCA_ABC_TP_C"/>
    <property type="match status" value="1"/>
</dbReference>
<accession>A0AAP4EYU7</accession>
<dbReference type="InterPro" id="IPR032823">
    <property type="entry name" value="BCA_ABC_TP_C"/>
</dbReference>
<evidence type="ECO:0000256" key="1">
    <source>
        <dbReference type="ARBA" id="ARBA00022448"/>
    </source>
</evidence>
<dbReference type="GO" id="GO:0015808">
    <property type="term" value="P:L-alanine transport"/>
    <property type="evidence" value="ECO:0007669"/>
    <property type="project" value="TreeGrafter"/>
</dbReference>
<dbReference type="CDD" id="cd03219">
    <property type="entry name" value="ABC_Mj1267_LivG_branched"/>
    <property type="match status" value="1"/>
</dbReference>
<dbReference type="PROSITE" id="PS50893">
    <property type="entry name" value="ABC_TRANSPORTER_2"/>
    <property type="match status" value="1"/>
</dbReference>
<dbReference type="InterPro" id="IPR051120">
    <property type="entry name" value="ABC_AA/LPS_Transport"/>
</dbReference>
<dbReference type="EMBL" id="JASGBQ010000009">
    <property type="protein sequence ID" value="MDI9242246.1"/>
    <property type="molecule type" value="Genomic_DNA"/>
</dbReference>
<dbReference type="InterPro" id="IPR003439">
    <property type="entry name" value="ABC_transporter-like_ATP-bd"/>
</dbReference>
<keyword evidence="3 5" id="KW-0067">ATP-binding</keyword>